<sequence>MIQRWKILASITVRQCEINNICERMKPTRSAIGEDSFCNVEEDSFCHWRKETSIHLEKGKEYSCRKLWFVRVICCGTASGARVLTIGQRKEETCIKSRGKALNIWCGTASGAS</sequence>
<evidence type="ECO:0000313" key="1">
    <source>
        <dbReference type="EMBL" id="KAI5341709.1"/>
    </source>
</evidence>
<keyword evidence="2" id="KW-1185">Reference proteome</keyword>
<dbReference type="Proteomes" id="UP001054821">
    <property type="component" value="Chromosome 2"/>
</dbReference>
<comment type="caution">
    <text evidence="1">The sequence shown here is derived from an EMBL/GenBank/DDBJ whole genome shotgun (WGS) entry which is preliminary data.</text>
</comment>
<proteinExistence type="predicted"/>
<dbReference type="AlphaFoldDB" id="A0AAD4ZDG0"/>
<evidence type="ECO:0000313" key="2">
    <source>
        <dbReference type="Proteomes" id="UP001054821"/>
    </source>
</evidence>
<accession>A0AAD4ZDG0</accession>
<gene>
    <name evidence="1" type="ORF">L3X38_009584</name>
</gene>
<dbReference type="EMBL" id="JAJFAZ020000002">
    <property type="protein sequence ID" value="KAI5341709.1"/>
    <property type="molecule type" value="Genomic_DNA"/>
</dbReference>
<organism evidence="1 2">
    <name type="scientific">Prunus dulcis</name>
    <name type="common">Almond</name>
    <name type="synonym">Amygdalus dulcis</name>
    <dbReference type="NCBI Taxonomy" id="3755"/>
    <lineage>
        <taxon>Eukaryota</taxon>
        <taxon>Viridiplantae</taxon>
        <taxon>Streptophyta</taxon>
        <taxon>Embryophyta</taxon>
        <taxon>Tracheophyta</taxon>
        <taxon>Spermatophyta</taxon>
        <taxon>Magnoliopsida</taxon>
        <taxon>eudicotyledons</taxon>
        <taxon>Gunneridae</taxon>
        <taxon>Pentapetalae</taxon>
        <taxon>rosids</taxon>
        <taxon>fabids</taxon>
        <taxon>Rosales</taxon>
        <taxon>Rosaceae</taxon>
        <taxon>Amygdaloideae</taxon>
        <taxon>Amygdaleae</taxon>
        <taxon>Prunus</taxon>
    </lineage>
</organism>
<protein>
    <submittedName>
        <fullName evidence="1">Uncharacterized protein</fullName>
    </submittedName>
</protein>
<name>A0AAD4ZDG0_PRUDU</name>
<reference evidence="1 2" key="1">
    <citation type="journal article" date="2022" name="G3 (Bethesda)">
        <title>Whole-genome sequence and methylome profiling of the almond [Prunus dulcis (Mill.) D.A. Webb] cultivar 'Nonpareil'.</title>
        <authorList>
            <person name="D'Amico-Willman K.M."/>
            <person name="Ouma W.Z."/>
            <person name="Meulia T."/>
            <person name="Sideli G.M."/>
            <person name="Gradziel T.M."/>
            <person name="Fresnedo-Ramirez J."/>
        </authorList>
    </citation>
    <scope>NUCLEOTIDE SEQUENCE [LARGE SCALE GENOMIC DNA]</scope>
    <source>
        <strain evidence="1">Clone GOH B32 T37-40</strain>
    </source>
</reference>